<evidence type="ECO:0000256" key="2">
    <source>
        <dbReference type="ARBA" id="ARBA00006411"/>
    </source>
</evidence>
<evidence type="ECO:0000313" key="5">
    <source>
        <dbReference type="EMBL" id="MCP2165358.1"/>
    </source>
</evidence>
<sequence length="258" mass="27419">MSSQFTLSWLEYDFLWENLGLGAKPTVLAIDGHGYTRDERAQLRAQAWSSLRDKGFGQPGDWRPELERCLVTLARPEWEVDARLHLDAHGPRVSGLAASAGLFGVLARLDAQALTLRPVAASGLAGAAVSLLPEHRVGPGKSVTMPAEQLDRAAAQAGSDRVRLAANLVSTGLSTADAQRVAAVLGNVVRFGQFGVARTARPGARARAGHVVSFYDNPEGRYLFTRRPSGGGDWVTLAGADTAGLVRQISELVTALGD</sequence>
<accession>A0AAE3GFT0</accession>
<protein>
    <submittedName>
        <fullName evidence="5">EspG family protein</fullName>
    </submittedName>
</protein>
<organism evidence="5 6">
    <name type="scientific">Goodfellowiella coeruleoviolacea</name>
    <dbReference type="NCBI Taxonomy" id="334858"/>
    <lineage>
        <taxon>Bacteria</taxon>
        <taxon>Bacillati</taxon>
        <taxon>Actinomycetota</taxon>
        <taxon>Actinomycetes</taxon>
        <taxon>Pseudonocardiales</taxon>
        <taxon>Pseudonocardiaceae</taxon>
        <taxon>Goodfellowiella</taxon>
    </lineage>
</organism>
<gene>
    <name evidence="5" type="ORF">LX83_002207</name>
</gene>
<keyword evidence="3" id="KW-0963">Cytoplasm</keyword>
<dbReference type="Pfam" id="PF14011">
    <property type="entry name" value="ESX-1_EspG"/>
    <property type="match status" value="1"/>
</dbReference>
<evidence type="ECO:0000256" key="1">
    <source>
        <dbReference type="ARBA" id="ARBA00004496"/>
    </source>
</evidence>
<dbReference type="InterPro" id="IPR025734">
    <property type="entry name" value="EspG"/>
</dbReference>
<dbReference type="RefSeq" id="WP_253770040.1">
    <property type="nucleotide sequence ID" value="NZ_JAMTCK010000004.1"/>
</dbReference>
<evidence type="ECO:0000256" key="4">
    <source>
        <dbReference type="ARBA" id="ARBA00023186"/>
    </source>
</evidence>
<reference evidence="5" key="1">
    <citation type="submission" date="2022-06" db="EMBL/GenBank/DDBJ databases">
        <title>Genomic Encyclopedia of Archaeal and Bacterial Type Strains, Phase II (KMG-II): from individual species to whole genera.</title>
        <authorList>
            <person name="Goeker M."/>
        </authorList>
    </citation>
    <scope>NUCLEOTIDE SEQUENCE</scope>
    <source>
        <strain evidence="5">DSM 43935</strain>
    </source>
</reference>
<comment type="similarity">
    <text evidence="2">Belongs to the EspG family.</text>
</comment>
<dbReference type="Proteomes" id="UP001206128">
    <property type="component" value="Unassembled WGS sequence"/>
</dbReference>
<keyword evidence="6" id="KW-1185">Reference proteome</keyword>
<comment type="caution">
    <text evidence="5">The sequence shown here is derived from an EMBL/GenBank/DDBJ whole genome shotgun (WGS) entry which is preliminary data.</text>
</comment>
<comment type="subcellular location">
    <subcellularLocation>
        <location evidence="1">Cytoplasm</location>
    </subcellularLocation>
</comment>
<proteinExistence type="inferred from homology"/>
<dbReference type="EMBL" id="JAMTCK010000004">
    <property type="protein sequence ID" value="MCP2165358.1"/>
    <property type="molecule type" value="Genomic_DNA"/>
</dbReference>
<keyword evidence="4" id="KW-0143">Chaperone</keyword>
<name>A0AAE3GFT0_9PSEU</name>
<dbReference type="AlphaFoldDB" id="A0AAE3GFT0"/>
<evidence type="ECO:0000313" key="6">
    <source>
        <dbReference type="Proteomes" id="UP001206128"/>
    </source>
</evidence>
<evidence type="ECO:0000256" key="3">
    <source>
        <dbReference type="ARBA" id="ARBA00022490"/>
    </source>
</evidence>